<dbReference type="PRINTS" id="PR00605">
    <property type="entry name" value="CYTCHROMECIC"/>
</dbReference>
<evidence type="ECO:0000259" key="10">
    <source>
        <dbReference type="PROSITE" id="PS51007"/>
    </source>
</evidence>
<gene>
    <name evidence="11" type="ORF">EOD43_11285</name>
</gene>
<dbReference type="InterPro" id="IPR036909">
    <property type="entry name" value="Cyt_c-like_dom_sf"/>
</dbReference>
<keyword evidence="7 8" id="KW-0408">Iron</keyword>
<protein>
    <submittedName>
        <fullName evidence="11">Cytochrome C</fullName>
    </submittedName>
</protein>
<evidence type="ECO:0000256" key="1">
    <source>
        <dbReference type="ARBA" id="ARBA00001926"/>
    </source>
</evidence>
<name>A0A437M9N6_9SPHN</name>
<dbReference type="PANTHER" id="PTHR35008:SF9">
    <property type="entry name" value="CYTOCHROME C DOMAIN-CONTAINING PROTEIN"/>
    <property type="match status" value="1"/>
</dbReference>
<keyword evidence="12" id="KW-1185">Reference proteome</keyword>
<organism evidence="11 12">
    <name type="scientific">Sphingomonas crocodyli</name>
    <dbReference type="NCBI Taxonomy" id="1979270"/>
    <lineage>
        <taxon>Bacteria</taxon>
        <taxon>Pseudomonadati</taxon>
        <taxon>Pseudomonadota</taxon>
        <taxon>Alphaproteobacteria</taxon>
        <taxon>Sphingomonadales</taxon>
        <taxon>Sphingomonadaceae</taxon>
        <taxon>Sphingomonas</taxon>
    </lineage>
</organism>
<proteinExistence type="predicted"/>
<dbReference type="InterPro" id="IPR008168">
    <property type="entry name" value="Cyt_C_IC"/>
</dbReference>
<dbReference type="GO" id="GO:0020037">
    <property type="term" value="F:heme binding"/>
    <property type="evidence" value="ECO:0007669"/>
    <property type="project" value="InterPro"/>
</dbReference>
<dbReference type="GO" id="GO:0009055">
    <property type="term" value="F:electron transfer activity"/>
    <property type="evidence" value="ECO:0007669"/>
    <property type="project" value="InterPro"/>
</dbReference>
<keyword evidence="6" id="KW-0249">Electron transport</keyword>
<keyword evidence="4" id="KW-0679">Respiratory chain</keyword>
<dbReference type="PROSITE" id="PS51007">
    <property type="entry name" value="CYTC"/>
    <property type="match status" value="1"/>
</dbReference>
<dbReference type="Gene3D" id="1.10.760.10">
    <property type="entry name" value="Cytochrome c-like domain"/>
    <property type="match status" value="1"/>
</dbReference>
<evidence type="ECO:0000256" key="9">
    <source>
        <dbReference type="SAM" id="SignalP"/>
    </source>
</evidence>
<dbReference type="EMBL" id="SACN01000001">
    <property type="protein sequence ID" value="RVT94392.1"/>
    <property type="molecule type" value="Genomic_DNA"/>
</dbReference>
<evidence type="ECO:0000256" key="2">
    <source>
        <dbReference type="ARBA" id="ARBA00022448"/>
    </source>
</evidence>
<evidence type="ECO:0000313" key="12">
    <source>
        <dbReference type="Proteomes" id="UP000282971"/>
    </source>
</evidence>
<feature type="domain" description="Cytochrome c" evidence="10">
    <location>
        <begin position="36"/>
        <end position="115"/>
    </location>
</feature>
<dbReference type="AlphaFoldDB" id="A0A437M9N6"/>
<dbReference type="InterPro" id="IPR009056">
    <property type="entry name" value="Cyt_c-like_dom"/>
</dbReference>
<keyword evidence="2" id="KW-0813">Transport</keyword>
<accession>A0A437M9N6</accession>
<evidence type="ECO:0000256" key="6">
    <source>
        <dbReference type="ARBA" id="ARBA00022982"/>
    </source>
</evidence>
<dbReference type="Proteomes" id="UP000282971">
    <property type="component" value="Unassembled WGS sequence"/>
</dbReference>
<evidence type="ECO:0000256" key="3">
    <source>
        <dbReference type="ARBA" id="ARBA00022617"/>
    </source>
</evidence>
<keyword evidence="9" id="KW-0732">Signal</keyword>
<dbReference type="SUPFAM" id="SSF46626">
    <property type="entry name" value="Cytochrome c"/>
    <property type="match status" value="1"/>
</dbReference>
<evidence type="ECO:0000256" key="5">
    <source>
        <dbReference type="ARBA" id="ARBA00022723"/>
    </source>
</evidence>
<keyword evidence="5 8" id="KW-0479">Metal-binding</keyword>
<sequence length="141" mass="14460">MTTKIFRRLALGFAVLAALTAPAQADEPGGGGTKAPVPVTGEQVYKIVCAACHMQDAKGGSGAATIPALAGNPKLGVAAYPITIVVRGKGAMPSFADTLKPAQIAGVVAYVRTHFGNDFAKPVTEEEVARMMPKTISTPSH</sequence>
<evidence type="ECO:0000256" key="4">
    <source>
        <dbReference type="ARBA" id="ARBA00022660"/>
    </source>
</evidence>
<dbReference type="InterPro" id="IPR051459">
    <property type="entry name" value="Cytochrome_c-type_DH"/>
</dbReference>
<dbReference type="Pfam" id="PF13442">
    <property type="entry name" value="Cytochrome_CBB3"/>
    <property type="match status" value="1"/>
</dbReference>
<evidence type="ECO:0000256" key="8">
    <source>
        <dbReference type="PROSITE-ProRule" id="PRU00433"/>
    </source>
</evidence>
<feature type="chain" id="PRO_5019265077" evidence="9">
    <location>
        <begin position="26"/>
        <end position="141"/>
    </location>
</feature>
<dbReference type="RefSeq" id="WP_127743847.1">
    <property type="nucleotide sequence ID" value="NZ_SACN01000001.1"/>
</dbReference>
<evidence type="ECO:0000256" key="7">
    <source>
        <dbReference type="ARBA" id="ARBA00023004"/>
    </source>
</evidence>
<dbReference type="OrthoDB" id="5523448at2"/>
<feature type="signal peptide" evidence="9">
    <location>
        <begin position="1"/>
        <end position="25"/>
    </location>
</feature>
<reference evidence="11 12" key="1">
    <citation type="submission" date="2019-01" db="EMBL/GenBank/DDBJ databases">
        <authorList>
            <person name="Chen W.-M."/>
        </authorList>
    </citation>
    <scope>NUCLEOTIDE SEQUENCE [LARGE SCALE GENOMIC DNA]</scope>
    <source>
        <strain evidence="11 12">CCP-7</strain>
    </source>
</reference>
<keyword evidence="3 8" id="KW-0349">Heme</keyword>
<comment type="caution">
    <text evidence="11">The sequence shown here is derived from an EMBL/GenBank/DDBJ whole genome shotgun (WGS) entry which is preliminary data.</text>
</comment>
<dbReference type="GO" id="GO:0005506">
    <property type="term" value="F:iron ion binding"/>
    <property type="evidence" value="ECO:0007669"/>
    <property type="project" value="InterPro"/>
</dbReference>
<comment type="cofactor">
    <cofactor evidence="1">
        <name>heme c</name>
        <dbReference type="ChEBI" id="CHEBI:61717"/>
    </cofactor>
</comment>
<evidence type="ECO:0000313" key="11">
    <source>
        <dbReference type="EMBL" id="RVT94392.1"/>
    </source>
</evidence>
<dbReference type="PANTHER" id="PTHR35008">
    <property type="entry name" value="BLL4482 PROTEIN-RELATED"/>
    <property type="match status" value="1"/>
</dbReference>